<gene>
    <name evidence="3" type="primary">109543310</name>
    <name evidence="2" type="ORF">D910_03420</name>
    <name evidence="1" type="ORF">YQE_11083</name>
</gene>
<dbReference type="Proteomes" id="UP000019118">
    <property type="component" value="Unassembled WGS sequence"/>
</dbReference>
<evidence type="ECO:0000313" key="1">
    <source>
        <dbReference type="EMBL" id="ENN72220.1"/>
    </source>
</evidence>
<dbReference type="KEGG" id="dpa:109543310"/>
<organism evidence="1">
    <name type="scientific">Dendroctonus ponderosae</name>
    <name type="common">Mountain pine beetle</name>
    <dbReference type="NCBI Taxonomy" id="77166"/>
    <lineage>
        <taxon>Eukaryota</taxon>
        <taxon>Metazoa</taxon>
        <taxon>Ecdysozoa</taxon>
        <taxon>Arthropoda</taxon>
        <taxon>Hexapoda</taxon>
        <taxon>Insecta</taxon>
        <taxon>Pterygota</taxon>
        <taxon>Neoptera</taxon>
        <taxon>Endopterygota</taxon>
        <taxon>Coleoptera</taxon>
        <taxon>Polyphaga</taxon>
        <taxon>Cucujiformia</taxon>
        <taxon>Curculionidae</taxon>
        <taxon>Scolytinae</taxon>
        <taxon>Dendroctonus</taxon>
    </lineage>
</organism>
<protein>
    <recommendedName>
        <fullName evidence="6">CHCH domain-containing protein</fullName>
    </recommendedName>
</protein>
<evidence type="ECO:0000313" key="5">
    <source>
        <dbReference type="Proteomes" id="UP000030742"/>
    </source>
</evidence>
<dbReference type="GO" id="GO:0061617">
    <property type="term" value="C:MICOS complex"/>
    <property type="evidence" value="ECO:0007669"/>
    <property type="project" value="TreeGrafter"/>
</dbReference>
<dbReference type="AlphaFoldDB" id="N6TSI5"/>
<accession>N6TSI5</accession>
<evidence type="ECO:0000313" key="3">
    <source>
        <dbReference type="EnsemblMetazoa" id="XP_019768518.1"/>
    </source>
</evidence>
<dbReference type="STRING" id="77166.N6TSI5"/>
<dbReference type="EMBL" id="KB631770">
    <property type="protein sequence ID" value="ERL86006.1"/>
    <property type="molecule type" value="Genomic_DNA"/>
</dbReference>
<sequence>MGTGPSKTRRLTVENDDPTSVIKVSEDVVDRIRGVAQTVRSQEAHSYPPQMPTPQAPTVVPVYLHEPSLTSLQIRQANVAELKKNDEYWANRIKALEQNHKKMNSVMDEEYKKALDEFKSGKPAQALKEIPCLDSRKAVMDCYKKNPDCPMNCAKIVQAFQECVDYKRSCLLASRVATSKG</sequence>
<dbReference type="Proteomes" id="UP000030742">
    <property type="component" value="Unassembled WGS sequence"/>
</dbReference>
<dbReference type="OrthoDB" id="70030at2759"/>
<reference evidence="3" key="2">
    <citation type="submission" date="2024-08" db="UniProtKB">
        <authorList>
            <consortium name="EnsemblMetazoa"/>
        </authorList>
    </citation>
    <scope>IDENTIFICATION</scope>
</reference>
<evidence type="ECO:0000313" key="2">
    <source>
        <dbReference type="EMBL" id="ERL86006.1"/>
    </source>
</evidence>
<evidence type="ECO:0000313" key="4">
    <source>
        <dbReference type="Proteomes" id="UP000019118"/>
    </source>
</evidence>
<dbReference type="GO" id="GO:0007007">
    <property type="term" value="P:inner mitochondrial membrane organization"/>
    <property type="evidence" value="ECO:0007669"/>
    <property type="project" value="TreeGrafter"/>
</dbReference>
<dbReference type="EnsemblMetazoa" id="XM_019912959.1">
    <property type="protein sequence ID" value="XP_019768518.1"/>
    <property type="gene ID" value="LOC109543310"/>
</dbReference>
<keyword evidence="4" id="KW-1185">Reference proteome</keyword>
<name>N6TSI5_DENPD</name>
<dbReference type="HOGENOM" id="CLU_121103_0_0_1"/>
<dbReference type="PANTHER" id="PTHR21588:SF18">
    <property type="entry name" value="MICOS COMPLEX SUBUNIT MIC19"/>
    <property type="match status" value="1"/>
</dbReference>
<dbReference type="EMBL" id="KB741231">
    <property type="protein sequence ID" value="ENN72220.1"/>
    <property type="molecule type" value="Genomic_DNA"/>
</dbReference>
<reference evidence="4 5" key="1">
    <citation type="journal article" date="2013" name="Genome Biol.">
        <title>Draft genome of the mountain pine beetle, Dendroctonus ponderosae Hopkins, a major forest pest.</title>
        <authorList>
            <person name="Keeling C.I."/>
            <person name="Yuen M.M."/>
            <person name="Liao N.Y."/>
            <person name="Docking T.R."/>
            <person name="Chan S.K."/>
            <person name="Taylor G.A."/>
            <person name="Palmquist D.L."/>
            <person name="Jackman S.D."/>
            <person name="Nguyen A."/>
            <person name="Li M."/>
            <person name="Henderson H."/>
            <person name="Janes J.K."/>
            <person name="Zhao Y."/>
            <person name="Pandoh P."/>
            <person name="Moore R."/>
            <person name="Sperling F.A."/>
            <person name="Huber D.P."/>
            <person name="Birol I."/>
            <person name="Jones S.J."/>
            <person name="Bohlmann J."/>
        </authorList>
    </citation>
    <scope>NUCLEOTIDE SEQUENCE</scope>
</reference>
<dbReference type="OMA" id="DVQRQMN"/>
<dbReference type="InterPro" id="IPR052632">
    <property type="entry name" value="MICOS_subunit_Mic19"/>
</dbReference>
<evidence type="ECO:0008006" key="6">
    <source>
        <dbReference type="Google" id="ProtNLM"/>
    </source>
</evidence>
<feature type="non-terminal residue" evidence="1">
    <location>
        <position position="1"/>
    </location>
</feature>
<proteinExistence type="predicted"/>
<dbReference type="PANTHER" id="PTHR21588">
    <property type="entry name" value="COILED-COIL-HELIX-COILED-COIL-HELIX DOMAIN CONTAINING 6"/>
    <property type="match status" value="1"/>
</dbReference>